<dbReference type="Proteomes" id="UP000815325">
    <property type="component" value="Unassembled WGS sequence"/>
</dbReference>
<evidence type="ECO:0000313" key="2">
    <source>
        <dbReference type="EMBL" id="KAF5838100.1"/>
    </source>
</evidence>
<dbReference type="EMBL" id="MU069591">
    <property type="protein sequence ID" value="KAF5838100.1"/>
    <property type="molecule type" value="Genomic_DNA"/>
</dbReference>
<comment type="caution">
    <text evidence="2">The sequence shown here is derived from an EMBL/GenBank/DDBJ whole genome shotgun (WGS) entry which is preliminary data.</text>
</comment>
<evidence type="ECO:0000313" key="3">
    <source>
        <dbReference type="Proteomes" id="UP000815325"/>
    </source>
</evidence>
<feature type="non-terminal residue" evidence="2">
    <location>
        <position position="1"/>
    </location>
</feature>
<accession>A0ABQ7GUC5</accession>
<keyword evidence="3" id="KW-1185">Reference proteome</keyword>
<evidence type="ECO:0008006" key="4">
    <source>
        <dbReference type="Google" id="ProtNLM"/>
    </source>
</evidence>
<feature type="region of interest" description="Disordered" evidence="1">
    <location>
        <begin position="71"/>
        <end position="103"/>
    </location>
</feature>
<gene>
    <name evidence="2" type="ORF">DUNSADRAFT_3409</name>
</gene>
<reference evidence="2" key="1">
    <citation type="submission" date="2017-08" db="EMBL/GenBank/DDBJ databases">
        <authorList>
            <person name="Polle J.E."/>
            <person name="Barry K."/>
            <person name="Cushman J."/>
            <person name="Schmutz J."/>
            <person name="Tran D."/>
            <person name="Hathwaick L.T."/>
            <person name="Yim W.C."/>
            <person name="Jenkins J."/>
            <person name="Mckie-Krisberg Z.M."/>
            <person name="Prochnik S."/>
            <person name="Lindquist E."/>
            <person name="Dockter R.B."/>
            <person name="Adam C."/>
            <person name="Molina H."/>
            <person name="Bunkerborg J."/>
            <person name="Jin E."/>
            <person name="Buchheim M."/>
            <person name="Magnuson J."/>
        </authorList>
    </citation>
    <scope>NUCLEOTIDE SEQUENCE</scope>
    <source>
        <strain evidence="2">CCAP 19/18</strain>
    </source>
</reference>
<name>A0ABQ7GUC5_DUNSA</name>
<feature type="non-terminal residue" evidence="2">
    <location>
        <position position="103"/>
    </location>
</feature>
<proteinExistence type="predicted"/>
<protein>
    <recommendedName>
        <fullName evidence="4">Encoded protein</fullName>
    </recommendedName>
</protein>
<sequence length="103" mass="11193">PHRAAKIIQACEVNATRLGVQPDRVEPPLPCLNLLRRRSQDRILSLALKVVHNVGPERETLVSAHITILKEPAGKKKSQQHVARAPGKSPGQGRGQNAAMTSQ</sequence>
<evidence type="ECO:0000256" key="1">
    <source>
        <dbReference type="SAM" id="MobiDB-lite"/>
    </source>
</evidence>
<organism evidence="2 3">
    <name type="scientific">Dunaliella salina</name>
    <name type="common">Green alga</name>
    <name type="synonym">Protococcus salinus</name>
    <dbReference type="NCBI Taxonomy" id="3046"/>
    <lineage>
        <taxon>Eukaryota</taxon>
        <taxon>Viridiplantae</taxon>
        <taxon>Chlorophyta</taxon>
        <taxon>core chlorophytes</taxon>
        <taxon>Chlorophyceae</taxon>
        <taxon>CS clade</taxon>
        <taxon>Chlamydomonadales</taxon>
        <taxon>Dunaliellaceae</taxon>
        <taxon>Dunaliella</taxon>
    </lineage>
</organism>